<comment type="similarity">
    <text evidence="1">Belongs to the Fmt family.</text>
</comment>
<dbReference type="NCBIfam" id="TIGR00460">
    <property type="entry name" value="fmt"/>
    <property type="match status" value="1"/>
</dbReference>
<dbReference type="CDD" id="cd08704">
    <property type="entry name" value="Met_tRNA_FMT_C"/>
    <property type="match status" value="1"/>
</dbReference>
<proteinExistence type="inferred from homology"/>
<evidence type="ECO:0000256" key="3">
    <source>
        <dbReference type="ARBA" id="ARBA00022679"/>
    </source>
</evidence>
<feature type="domain" description="Formyl transferase N-terminal" evidence="5">
    <location>
        <begin position="1"/>
        <end position="179"/>
    </location>
</feature>
<dbReference type="EC" id="2.1.2.9" evidence="2"/>
<evidence type="ECO:0000256" key="2">
    <source>
        <dbReference type="ARBA" id="ARBA00012261"/>
    </source>
</evidence>
<dbReference type="Pfam" id="PF02911">
    <property type="entry name" value="Formyl_trans_C"/>
    <property type="match status" value="1"/>
</dbReference>
<keyword evidence="4" id="KW-0648">Protein biosynthesis</keyword>
<evidence type="ECO:0000256" key="1">
    <source>
        <dbReference type="ARBA" id="ARBA00010699"/>
    </source>
</evidence>
<dbReference type="SUPFAM" id="SSF50486">
    <property type="entry name" value="FMT C-terminal domain-like"/>
    <property type="match status" value="1"/>
</dbReference>
<dbReference type="InterPro" id="IPR044135">
    <property type="entry name" value="Met-tRNA-FMT_C"/>
</dbReference>
<dbReference type="GO" id="GO:0004479">
    <property type="term" value="F:methionyl-tRNA formyltransferase activity"/>
    <property type="evidence" value="ECO:0007669"/>
    <property type="project" value="UniProtKB-EC"/>
</dbReference>
<dbReference type="SUPFAM" id="SSF53328">
    <property type="entry name" value="Formyltransferase"/>
    <property type="match status" value="1"/>
</dbReference>
<evidence type="ECO:0000256" key="4">
    <source>
        <dbReference type="ARBA" id="ARBA00022917"/>
    </source>
</evidence>
<dbReference type="InterPro" id="IPR005793">
    <property type="entry name" value="Formyl_trans_C"/>
</dbReference>
<evidence type="ECO:0000259" key="5">
    <source>
        <dbReference type="Pfam" id="PF00551"/>
    </source>
</evidence>
<comment type="caution">
    <text evidence="7">The sequence shown here is derived from an EMBL/GenBank/DDBJ whole genome shotgun (WGS) entry which is preliminary data.</text>
</comment>
<keyword evidence="3 7" id="KW-0808">Transferase</keyword>
<dbReference type="PANTHER" id="PTHR11138:SF5">
    <property type="entry name" value="METHIONYL-TRNA FORMYLTRANSFERASE, MITOCHONDRIAL"/>
    <property type="match status" value="1"/>
</dbReference>
<dbReference type="Gene3D" id="3.10.25.10">
    <property type="entry name" value="Formyl transferase, C-terminal domain"/>
    <property type="match status" value="1"/>
</dbReference>
<dbReference type="HAMAP" id="MF_00182">
    <property type="entry name" value="Formyl_trans"/>
    <property type="match status" value="1"/>
</dbReference>
<evidence type="ECO:0000313" key="7">
    <source>
        <dbReference type="EMBL" id="OIR09653.1"/>
    </source>
</evidence>
<dbReference type="AlphaFoldDB" id="A0A1J5T076"/>
<dbReference type="InterPro" id="IPR041711">
    <property type="entry name" value="Met-tRNA-FMT_N"/>
</dbReference>
<dbReference type="InterPro" id="IPR036477">
    <property type="entry name" value="Formyl_transf_N_sf"/>
</dbReference>
<name>A0A1J5T076_9ZZZZ</name>
<dbReference type="GO" id="GO:0005829">
    <property type="term" value="C:cytosol"/>
    <property type="evidence" value="ECO:0007669"/>
    <property type="project" value="TreeGrafter"/>
</dbReference>
<dbReference type="InterPro" id="IPR001555">
    <property type="entry name" value="GART_AS"/>
</dbReference>
<dbReference type="InterPro" id="IPR011034">
    <property type="entry name" value="Formyl_transferase-like_C_sf"/>
</dbReference>
<dbReference type="PANTHER" id="PTHR11138">
    <property type="entry name" value="METHIONYL-TRNA FORMYLTRANSFERASE"/>
    <property type="match status" value="1"/>
</dbReference>
<dbReference type="EMBL" id="MLJW01000025">
    <property type="protein sequence ID" value="OIR09653.1"/>
    <property type="molecule type" value="Genomic_DNA"/>
</dbReference>
<reference evidence="7" key="1">
    <citation type="submission" date="2016-10" db="EMBL/GenBank/DDBJ databases">
        <title>Sequence of Gallionella enrichment culture.</title>
        <authorList>
            <person name="Poehlein A."/>
            <person name="Muehling M."/>
            <person name="Daniel R."/>
        </authorList>
    </citation>
    <scope>NUCLEOTIDE SEQUENCE</scope>
</reference>
<evidence type="ECO:0000259" key="6">
    <source>
        <dbReference type="Pfam" id="PF02911"/>
    </source>
</evidence>
<feature type="domain" description="Formyl transferase C-terminal" evidence="6">
    <location>
        <begin position="202"/>
        <end position="298"/>
    </location>
</feature>
<dbReference type="PROSITE" id="PS00373">
    <property type="entry name" value="GART"/>
    <property type="match status" value="1"/>
</dbReference>
<dbReference type="InterPro" id="IPR002376">
    <property type="entry name" value="Formyl_transf_N"/>
</dbReference>
<gene>
    <name evidence="7" type="primary">fmt_3</name>
    <name evidence="7" type="ORF">GALL_80580</name>
</gene>
<dbReference type="Pfam" id="PF00551">
    <property type="entry name" value="Formyl_trans_N"/>
    <property type="match status" value="1"/>
</dbReference>
<dbReference type="InterPro" id="IPR037022">
    <property type="entry name" value="Formyl_trans_C_sf"/>
</dbReference>
<dbReference type="CDD" id="cd08646">
    <property type="entry name" value="FMT_core_Met-tRNA-FMT_N"/>
    <property type="match status" value="1"/>
</dbReference>
<organism evidence="7">
    <name type="scientific">mine drainage metagenome</name>
    <dbReference type="NCBI Taxonomy" id="410659"/>
    <lineage>
        <taxon>unclassified sequences</taxon>
        <taxon>metagenomes</taxon>
        <taxon>ecological metagenomes</taxon>
    </lineage>
</organism>
<accession>A0A1J5T076</accession>
<protein>
    <recommendedName>
        <fullName evidence="2">methionyl-tRNA formyltransferase</fullName>
        <ecNumber evidence="2">2.1.2.9</ecNumber>
    </recommendedName>
</protein>
<dbReference type="InterPro" id="IPR005794">
    <property type="entry name" value="Fmt"/>
</dbReference>
<dbReference type="Gene3D" id="3.40.50.170">
    <property type="entry name" value="Formyl transferase, N-terminal domain"/>
    <property type="match status" value="1"/>
</dbReference>
<sequence length="309" mass="33200">MNIIFAGTPQFAANALAALIKRHNIVAVFTQPDRPSGRGMHLTASPVKQFAMEHGLLVLQPTTLKNEEIQQTIAAFDADVMVVAAYGLILPEAVLQLPRHGCLNIHASLLPRWRGAAPIQRAILAGDAETGITIMQMDEGLDTGGMLLKKACRIEPSETSQSLHDKLAELGAQAVIEALQAIELGKLRPEQQDSPQATYAAKLTKAEAQLDWTKDAKQLERAVRGYFPFPTAYALFEGTPIKILRANLDSGPEAAAGTVVAVDKDRIRVACGKGVLGLEILQKPGGKALPVAQFVQSFPIKAGDRFSTI</sequence>
<dbReference type="FunFam" id="3.40.50.170:FF:000003">
    <property type="entry name" value="Methionyl-tRNA formyltransferase"/>
    <property type="match status" value="1"/>
</dbReference>